<evidence type="ECO:0000313" key="3">
    <source>
        <dbReference type="Proteomes" id="UP000077143"/>
    </source>
</evidence>
<proteinExistence type="predicted"/>
<reference evidence="2 3" key="1">
    <citation type="submission" date="2016-05" db="EMBL/GenBank/DDBJ databases">
        <title>Complete genome sequence of a phthalic acid esters degrading Mycobacterium sp. YC-RL4.</title>
        <authorList>
            <person name="Ren L."/>
            <person name="Fan S."/>
            <person name="Ruth N."/>
            <person name="Jia Y."/>
            <person name="Wang J."/>
            <person name="Qiao C."/>
        </authorList>
    </citation>
    <scope>NUCLEOTIDE SEQUENCE [LARGE SCALE GENOMIC DNA]</scope>
    <source>
        <strain evidence="2 3">YC-RL4</strain>
    </source>
</reference>
<dbReference type="STRING" id="1682113.A7U43_12240"/>
<dbReference type="Proteomes" id="UP000077143">
    <property type="component" value="Chromosome"/>
</dbReference>
<keyword evidence="1" id="KW-0812">Transmembrane</keyword>
<keyword evidence="1" id="KW-0472">Membrane</keyword>
<dbReference type="KEGG" id="madi:A7U43_12240"/>
<feature type="transmembrane region" description="Helical" evidence="1">
    <location>
        <begin position="20"/>
        <end position="40"/>
    </location>
</feature>
<protein>
    <recommendedName>
        <fullName evidence="4">Heme exporter protein D</fullName>
    </recommendedName>
</protein>
<dbReference type="EMBL" id="CP015596">
    <property type="protein sequence ID" value="ANE79980.1"/>
    <property type="molecule type" value="Genomic_DNA"/>
</dbReference>
<sequence>MFSPIDSYDDAAVVFTFGGYSLGVWISFIVALLLFVGFFVRMVQHENKAYTAIIEHKPVEPGPAAEGEPTPY</sequence>
<evidence type="ECO:0000256" key="1">
    <source>
        <dbReference type="SAM" id="Phobius"/>
    </source>
</evidence>
<gene>
    <name evidence="2" type="ORF">A7U43_12240</name>
</gene>
<dbReference type="OrthoDB" id="2990534at2"/>
<evidence type="ECO:0008006" key="4">
    <source>
        <dbReference type="Google" id="ProtNLM"/>
    </source>
</evidence>
<accession>A0A172UM89</accession>
<name>A0A172UM89_9MYCO</name>
<evidence type="ECO:0000313" key="2">
    <source>
        <dbReference type="EMBL" id="ANE79980.1"/>
    </source>
</evidence>
<keyword evidence="1" id="KW-1133">Transmembrane helix</keyword>
<dbReference type="AlphaFoldDB" id="A0A172UM89"/>
<keyword evidence="3" id="KW-1185">Reference proteome</keyword>
<dbReference type="RefSeq" id="WP_067995307.1">
    <property type="nucleotide sequence ID" value="NZ_CP015596.1"/>
</dbReference>
<organism evidence="2 3">
    <name type="scientific">Mycobacterium adipatum</name>
    <dbReference type="NCBI Taxonomy" id="1682113"/>
    <lineage>
        <taxon>Bacteria</taxon>
        <taxon>Bacillati</taxon>
        <taxon>Actinomycetota</taxon>
        <taxon>Actinomycetes</taxon>
        <taxon>Mycobacteriales</taxon>
        <taxon>Mycobacteriaceae</taxon>
        <taxon>Mycobacterium</taxon>
    </lineage>
</organism>